<feature type="transmembrane region" description="Helical" evidence="1">
    <location>
        <begin position="32"/>
        <end position="57"/>
    </location>
</feature>
<evidence type="ECO:0000313" key="3">
    <source>
        <dbReference type="Proteomes" id="UP001303046"/>
    </source>
</evidence>
<keyword evidence="1" id="KW-0812">Transmembrane</keyword>
<protein>
    <submittedName>
        <fullName evidence="2">Uncharacterized protein</fullName>
    </submittedName>
</protein>
<accession>A0ABR1DLX2</accession>
<evidence type="ECO:0000313" key="2">
    <source>
        <dbReference type="EMBL" id="KAK6751315.1"/>
    </source>
</evidence>
<keyword evidence="3" id="KW-1185">Reference proteome</keyword>
<name>A0ABR1DLX2_NECAM</name>
<dbReference type="EMBL" id="JAVFWL010000004">
    <property type="protein sequence ID" value="KAK6751315.1"/>
    <property type="molecule type" value="Genomic_DNA"/>
</dbReference>
<evidence type="ECO:0000256" key="1">
    <source>
        <dbReference type="SAM" id="Phobius"/>
    </source>
</evidence>
<organism evidence="2 3">
    <name type="scientific">Necator americanus</name>
    <name type="common">Human hookworm</name>
    <dbReference type="NCBI Taxonomy" id="51031"/>
    <lineage>
        <taxon>Eukaryota</taxon>
        <taxon>Metazoa</taxon>
        <taxon>Ecdysozoa</taxon>
        <taxon>Nematoda</taxon>
        <taxon>Chromadorea</taxon>
        <taxon>Rhabditida</taxon>
        <taxon>Rhabditina</taxon>
        <taxon>Rhabditomorpha</taxon>
        <taxon>Strongyloidea</taxon>
        <taxon>Ancylostomatidae</taxon>
        <taxon>Bunostominae</taxon>
        <taxon>Necator</taxon>
    </lineage>
</organism>
<proteinExistence type="predicted"/>
<comment type="caution">
    <text evidence="2">The sequence shown here is derived from an EMBL/GenBank/DDBJ whole genome shotgun (WGS) entry which is preliminary data.</text>
</comment>
<reference evidence="2 3" key="1">
    <citation type="submission" date="2023-08" db="EMBL/GenBank/DDBJ databases">
        <title>A Necator americanus chromosomal reference genome.</title>
        <authorList>
            <person name="Ilik V."/>
            <person name="Petrzelkova K.J."/>
            <person name="Pardy F."/>
            <person name="Fuh T."/>
            <person name="Niatou-Singa F.S."/>
            <person name="Gouil Q."/>
            <person name="Baker L."/>
            <person name="Ritchie M.E."/>
            <person name="Jex A.R."/>
            <person name="Gazzola D."/>
            <person name="Li H."/>
            <person name="Toshio Fujiwara R."/>
            <person name="Zhan B."/>
            <person name="Aroian R.V."/>
            <person name="Pafco B."/>
            <person name="Schwarz E.M."/>
        </authorList>
    </citation>
    <scope>NUCLEOTIDE SEQUENCE [LARGE SCALE GENOMIC DNA]</scope>
    <source>
        <strain evidence="2 3">Aroian</strain>
        <tissue evidence="2">Whole animal</tissue>
    </source>
</reference>
<dbReference type="Proteomes" id="UP001303046">
    <property type="component" value="Unassembled WGS sequence"/>
</dbReference>
<keyword evidence="1" id="KW-1133">Transmembrane helix</keyword>
<gene>
    <name evidence="2" type="primary">Necator_chrIV.g16275</name>
    <name evidence="2" type="ORF">RB195_002979</name>
</gene>
<keyword evidence="1" id="KW-0472">Membrane</keyword>
<sequence>MTTRAIYVSPEERNALIKLSCSNRWRLLKRRYLAALLAISAIRICLVFLIQLSAYLFHGCLAVMSFLNSIFV</sequence>